<comment type="caution">
    <text evidence="7">The sequence shown here is derived from an EMBL/GenBank/DDBJ whole genome shotgun (WGS) entry which is preliminary data.</text>
</comment>
<feature type="active site" description="Nucleophile" evidence="5">
    <location>
        <position position="211"/>
    </location>
</feature>
<dbReference type="InterPro" id="IPR016035">
    <property type="entry name" value="Acyl_Trfase/lysoPLipase"/>
</dbReference>
<keyword evidence="1" id="KW-0677">Repeat</keyword>
<feature type="short sequence motif" description="DGA/G" evidence="5">
    <location>
        <begin position="342"/>
        <end position="344"/>
    </location>
</feature>
<sequence>MLLTFIQCFPSSFLHTQHELQSSFNTSIETRKQRVQPPTDCATPLTHSYRKVDSLFRMASTGDLDGLVDAYLKQENLRRLDQHGNNILHHAAKNDKREMARGIIAFTVKYALWGWKNNAGQTPIDVASPRVKKDLLLISATTTPTVSDHHTNLNNKLVEERIKNPNKNYKVLLSFDGGGIKAILETGILKAIEDELDEPLLNRIHWMGGTSCGGIISVSLGTGLSIEQCRRIFLSARYQTFCGNTMMFPKHNCRGIEDVLRQSLGTRTTMMDLKKQKVLVTAAKIKSAPPQLVLFRSYAPRITPREFERYGYMNPEKILLWKVARATSAAPIFFESYRGLADGAIFCNNPCITLMTDFFRLQKLERHKNIKNEDKIGCVITIGSGVEPLVQLGGIDINLSSPFALGKDFMNVFGRGKNLITLFMYQSTSSHTVSVGQAREWAHSLGIPYFRFSPRLTRAFELDSVATDGIFDFMFETEVYLKTQARQDIVNLSRLLKSMPQAGVQQYKNTCK</sequence>
<proteinExistence type="predicted"/>
<keyword evidence="4 5" id="KW-0443">Lipid metabolism</keyword>
<dbReference type="PROSITE" id="PS51635">
    <property type="entry name" value="PNPLA"/>
    <property type="match status" value="1"/>
</dbReference>
<name>A0ABR1CKP8_NECAM</name>
<dbReference type="InterPro" id="IPR036770">
    <property type="entry name" value="Ankyrin_rpt-contain_sf"/>
</dbReference>
<evidence type="ECO:0000256" key="2">
    <source>
        <dbReference type="ARBA" id="ARBA00022801"/>
    </source>
</evidence>
<keyword evidence="3" id="KW-0040">ANK repeat</keyword>
<feature type="short sequence motif" description="GXSXG" evidence="5">
    <location>
        <begin position="209"/>
        <end position="213"/>
    </location>
</feature>
<dbReference type="SUPFAM" id="SSF52151">
    <property type="entry name" value="FabD/lysophospholipase-like"/>
    <property type="match status" value="1"/>
</dbReference>
<dbReference type="Gene3D" id="3.40.1090.10">
    <property type="entry name" value="Cytosolic phospholipase A2 catalytic domain"/>
    <property type="match status" value="1"/>
</dbReference>
<dbReference type="EMBL" id="JAVFWL010000002">
    <property type="protein sequence ID" value="KAK6738030.1"/>
    <property type="molecule type" value="Genomic_DNA"/>
</dbReference>
<evidence type="ECO:0000256" key="1">
    <source>
        <dbReference type="ARBA" id="ARBA00022737"/>
    </source>
</evidence>
<evidence type="ECO:0000256" key="4">
    <source>
        <dbReference type="ARBA" id="ARBA00023098"/>
    </source>
</evidence>
<evidence type="ECO:0000256" key="3">
    <source>
        <dbReference type="ARBA" id="ARBA00023043"/>
    </source>
</evidence>
<gene>
    <name evidence="7" type="primary">Necator_chrII.g8040</name>
    <name evidence="7" type="ORF">RB195_020246</name>
</gene>
<reference evidence="7 8" key="1">
    <citation type="submission" date="2023-08" db="EMBL/GenBank/DDBJ databases">
        <title>A Necator americanus chromosomal reference genome.</title>
        <authorList>
            <person name="Ilik V."/>
            <person name="Petrzelkova K.J."/>
            <person name="Pardy F."/>
            <person name="Fuh T."/>
            <person name="Niatou-Singa F.S."/>
            <person name="Gouil Q."/>
            <person name="Baker L."/>
            <person name="Ritchie M.E."/>
            <person name="Jex A.R."/>
            <person name="Gazzola D."/>
            <person name="Li H."/>
            <person name="Toshio Fujiwara R."/>
            <person name="Zhan B."/>
            <person name="Aroian R.V."/>
            <person name="Pafco B."/>
            <person name="Schwarz E.M."/>
        </authorList>
    </citation>
    <scope>NUCLEOTIDE SEQUENCE [LARGE SCALE GENOMIC DNA]</scope>
    <source>
        <strain evidence="7 8">Aroian</strain>
        <tissue evidence="7">Whole animal</tissue>
    </source>
</reference>
<keyword evidence="8" id="KW-1185">Reference proteome</keyword>
<evidence type="ECO:0000313" key="7">
    <source>
        <dbReference type="EMBL" id="KAK6738030.1"/>
    </source>
</evidence>
<dbReference type="Proteomes" id="UP001303046">
    <property type="component" value="Unassembled WGS sequence"/>
</dbReference>
<keyword evidence="2 5" id="KW-0378">Hydrolase</keyword>
<dbReference type="PANTHER" id="PTHR24139">
    <property type="entry name" value="CALCIUM-INDEPENDENT PHOSPHOLIPASE A2"/>
    <property type="match status" value="1"/>
</dbReference>
<evidence type="ECO:0000259" key="6">
    <source>
        <dbReference type="PROSITE" id="PS51635"/>
    </source>
</evidence>
<evidence type="ECO:0000313" key="8">
    <source>
        <dbReference type="Proteomes" id="UP001303046"/>
    </source>
</evidence>
<accession>A0ABR1CKP8</accession>
<comment type="caution">
    <text evidence="5">Lacks conserved residue(s) required for the propagation of feature annotation.</text>
</comment>
<dbReference type="PANTHER" id="PTHR24139:SF34">
    <property type="entry name" value="85_88 KDA CALCIUM-INDEPENDENT PHOSPHOLIPASE A2"/>
    <property type="match status" value="1"/>
</dbReference>
<dbReference type="Gene3D" id="1.25.40.20">
    <property type="entry name" value="Ankyrin repeat-containing domain"/>
    <property type="match status" value="1"/>
</dbReference>
<dbReference type="InterPro" id="IPR047148">
    <property type="entry name" value="PLPL9"/>
</dbReference>
<dbReference type="InterPro" id="IPR002641">
    <property type="entry name" value="PNPLA_dom"/>
</dbReference>
<feature type="active site" description="Proton acceptor" evidence="5">
    <location>
        <position position="342"/>
    </location>
</feature>
<dbReference type="Pfam" id="PF01734">
    <property type="entry name" value="Patatin"/>
    <property type="match status" value="1"/>
</dbReference>
<evidence type="ECO:0000256" key="5">
    <source>
        <dbReference type="PROSITE-ProRule" id="PRU01161"/>
    </source>
</evidence>
<protein>
    <recommendedName>
        <fullName evidence="6">PNPLA domain-containing protein</fullName>
    </recommendedName>
</protein>
<keyword evidence="5" id="KW-0442">Lipid degradation</keyword>
<feature type="domain" description="PNPLA" evidence="6">
    <location>
        <begin position="173"/>
        <end position="355"/>
    </location>
</feature>
<organism evidence="7 8">
    <name type="scientific">Necator americanus</name>
    <name type="common">Human hookworm</name>
    <dbReference type="NCBI Taxonomy" id="51031"/>
    <lineage>
        <taxon>Eukaryota</taxon>
        <taxon>Metazoa</taxon>
        <taxon>Ecdysozoa</taxon>
        <taxon>Nematoda</taxon>
        <taxon>Chromadorea</taxon>
        <taxon>Rhabditida</taxon>
        <taxon>Rhabditina</taxon>
        <taxon>Rhabditomorpha</taxon>
        <taxon>Strongyloidea</taxon>
        <taxon>Ancylostomatidae</taxon>
        <taxon>Bunostominae</taxon>
        <taxon>Necator</taxon>
    </lineage>
</organism>